<dbReference type="GO" id="GO:0008298">
    <property type="term" value="P:intracellular mRNA localization"/>
    <property type="evidence" value="ECO:0007669"/>
    <property type="project" value="TreeGrafter"/>
</dbReference>
<feature type="compositionally biased region" description="Polar residues" evidence="2">
    <location>
        <begin position="501"/>
        <end position="512"/>
    </location>
</feature>
<dbReference type="GO" id="GO:0005783">
    <property type="term" value="C:endoplasmic reticulum"/>
    <property type="evidence" value="ECO:0007669"/>
    <property type="project" value="TreeGrafter"/>
</dbReference>
<gene>
    <name evidence="3" type="ORF">BDV98DRAFT_601301</name>
</gene>
<feature type="region of interest" description="Disordered" evidence="2">
    <location>
        <begin position="374"/>
        <end position="405"/>
    </location>
</feature>
<feature type="region of interest" description="Disordered" evidence="2">
    <location>
        <begin position="464"/>
        <end position="530"/>
    </location>
</feature>
<feature type="compositionally biased region" description="Basic and acidic residues" evidence="2">
    <location>
        <begin position="35"/>
        <end position="45"/>
    </location>
</feature>
<keyword evidence="4" id="KW-1185">Reference proteome</keyword>
<dbReference type="GO" id="GO:0003729">
    <property type="term" value="F:mRNA binding"/>
    <property type="evidence" value="ECO:0007669"/>
    <property type="project" value="TreeGrafter"/>
</dbReference>
<evidence type="ECO:0000256" key="2">
    <source>
        <dbReference type="SAM" id="MobiDB-lite"/>
    </source>
</evidence>
<dbReference type="STRING" id="1884261.A0A5C3QVI0"/>
<feature type="compositionally biased region" description="Low complexity" evidence="2">
    <location>
        <begin position="389"/>
        <end position="405"/>
    </location>
</feature>
<reference evidence="3 4" key="1">
    <citation type="journal article" date="2019" name="Nat. Ecol. Evol.">
        <title>Megaphylogeny resolves global patterns of mushroom evolution.</title>
        <authorList>
            <person name="Varga T."/>
            <person name="Krizsan K."/>
            <person name="Foldi C."/>
            <person name="Dima B."/>
            <person name="Sanchez-Garcia M."/>
            <person name="Sanchez-Ramirez S."/>
            <person name="Szollosi G.J."/>
            <person name="Szarkandi J.G."/>
            <person name="Papp V."/>
            <person name="Albert L."/>
            <person name="Andreopoulos W."/>
            <person name="Angelini C."/>
            <person name="Antonin V."/>
            <person name="Barry K.W."/>
            <person name="Bougher N.L."/>
            <person name="Buchanan P."/>
            <person name="Buyck B."/>
            <person name="Bense V."/>
            <person name="Catcheside P."/>
            <person name="Chovatia M."/>
            <person name="Cooper J."/>
            <person name="Damon W."/>
            <person name="Desjardin D."/>
            <person name="Finy P."/>
            <person name="Geml J."/>
            <person name="Haridas S."/>
            <person name="Hughes K."/>
            <person name="Justo A."/>
            <person name="Karasinski D."/>
            <person name="Kautmanova I."/>
            <person name="Kiss B."/>
            <person name="Kocsube S."/>
            <person name="Kotiranta H."/>
            <person name="LaButti K.M."/>
            <person name="Lechner B.E."/>
            <person name="Liimatainen K."/>
            <person name="Lipzen A."/>
            <person name="Lukacs Z."/>
            <person name="Mihaltcheva S."/>
            <person name="Morgado L.N."/>
            <person name="Niskanen T."/>
            <person name="Noordeloos M.E."/>
            <person name="Ohm R.A."/>
            <person name="Ortiz-Santana B."/>
            <person name="Ovrebo C."/>
            <person name="Racz N."/>
            <person name="Riley R."/>
            <person name="Savchenko A."/>
            <person name="Shiryaev A."/>
            <person name="Soop K."/>
            <person name="Spirin V."/>
            <person name="Szebenyi C."/>
            <person name="Tomsovsky M."/>
            <person name="Tulloss R.E."/>
            <person name="Uehling J."/>
            <person name="Grigoriev I.V."/>
            <person name="Vagvolgyi C."/>
            <person name="Papp T."/>
            <person name="Martin F.M."/>
            <person name="Miettinen O."/>
            <person name="Hibbett D.S."/>
            <person name="Nagy L.G."/>
        </authorList>
    </citation>
    <scope>NUCLEOTIDE SEQUENCE [LARGE SCALE GENOMIC DNA]</scope>
    <source>
        <strain evidence="3 4">CBS 309.79</strain>
    </source>
</reference>
<dbReference type="GO" id="GO:1990904">
    <property type="term" value="C:ribonucleoprotein complex"/>
    <property type="evidence" value="ECO:0007669"/>
    <property type="project" value="TreeGrafter"/>
</dbReference>
<dbReference type="PANTHER" id="PTHR31027">
    <property type="entry name" value="NUCLEAR SEGREGATION PROTEIN BFR1"/>
    <property type="match status" value="1"/>
</dbReference>
<keyword evidence="1" id="KW-0175">Coiled coil</keyword>
<feature type="coiled-coil region" evidence="1">
    <location>
        <begin position="271"/>
        <end position="306"/>
    </location>
</feature>
<dbReference type="AlphaFoldDB" id="A0A5C3QVI0"/>
<evidence type="ECO:0000313" key="4">
    <source>
        <dbReference type="Proteomes" id="UP000305067"/>
    </source>
</evidence>
<evidence type="ECO:0000256" key="1">
    <source>
        <dbReference type="SAM" id="Coils"/>
    </source>
</evidence>
<dbReference type="EMBL" id="ML178816">
    <property type="protein sequence ID" value="TFL06006.1"/>
    <property type="molecule type" value="Genomic_DNA"/>
</dbReference>
<dbReference type="GO" id="GO:0042175">
    <property type="term" value="C:nuclear outer membrane-endoplasmic reticulum membrane network"/>
    <property type="evidence" value="ECO:0007669"/>
    <property type="project" value="TreeGrafter"/>
</dbReference>
<feature type="compositionally biased region" description="Low complexity" evidence="2">
    <location>
        <begin position="1"/>
        <end position="15"/>
    </location>
</feature>
<feature type="region of interest" description="Disordered" evidence="2">
    <location>
        <begin position="59"/>
        <end position="83"/>
    </location>
</feature>
<evidence type="ECO:0008006" key="5">
    <source>
        <dbReference type="Google" id="ProtNLM"/>
    </source>
</evidence>
<protein>
    <recommendedName>
        <fullName evidence="5">Nuclear segregation protein Bfr1</fullName>
    </recommendedName>
</protein>
<proteinExistence type="predicted"/>
<name>A0A5C3QVI0_9AGAR</name>
<dbReference type="PANTHER" id="PTHR31027:SF2">
    <property type="entry name" value="LEBERCILIN DOMAIN-CONTAINING PROTEIN"/>
    <property type="match status" value="1"/>
</dbReference>
<organism evidence="3 4">
    <name type="scientific">Pterulicium gracile</name>
    <dbReference type="NCBI Taxonomy" id="1884261"/>
    <lineage>
        <taxon>Eukaryota</taxon>
        <taxon>Fungi</taxon>
        <taxon>Dikarya</taxon>
        <taxon>Basidiomycota</taxon>
        <taxon>Agaricomycotina</taxon>
        <taxon>Agaricomycetes</taxon>
        <taxon>Agaricomycetidae</taxon>
        <taxon>Agaricales</taxon>
        <taxon>Pleurotineae</taxon>
        <taxon>Pterulaceae</taxon>
        <taxon>Pterulicium</taxon>
    </lineage>
</organism>
<accession>A0A5C3QVI0</accession>
<feature type="region of interest" description="Disordered" evidence="2">
    <location>
        <begin position="1"/>
        <end position="45"/>
    </location>
</feature>
<dbReference type="InterPro" id="IPR039604">
    <property type="entry name" value="Bfr1"/>
</dbReference>
<dbReference type="Proteomes" id="UP000305067">
    <property type="component" value="Unassembled WGS sequence"/>
</dbReference>
<evidence type="ECO:0000313" key="3">
    <source>
        <dbReference type="EMBL" id="TFL06006.1"/>
    </source>
</evidence>
<sequence>MPIPKTKAAATASTKTKNDAPPVDTSDEAAASTGKPDKTAYDAEQAKFKSEIDALQAKLNGAREKASQAGKGGTASERRNALRSELDELFNQQAGNKPSRTKTWDQVKALDEGIKQKIKDLQAAKAKVPFKSTAEVDSHVKSLETKVESGSMKLAEEKRALQEISQLKRTRRQVETFQATQESIEADRASVEELKTQLNDPAAKAVSDRITAIKAELNDIKKADDEAYSGRNKLYAERDGLQAQLNDVWTKKKAAMQQYREAGDRYWAKVNEDRARRAERAKTQRAEEEAEKKKEVAQRIREEAEAPAFQAQVEDCQTLIDFFSGKSTGAVTLKTAPNFPRDAVAGVAKLEIRQVEAVNDMVIRKKKGEEEENYFVGGKGKKGKKTKAAAESSDAPAPSSNQLNVPLPTLSALLTLSIPPPGSSADVPRVIEDLKKKKAWFEANQARVTAENISRAEAEVQRLNNIGKPDGAAAPANGTPVSDVSGPNGGGERPAEPAPTPKTSDVLSTSPPSEEVIEKLEEVKEEEATA</sequence>
<dbReference type="OrthoDB" id="2195113at2759"/>